<gene>
    <name evidence="1" type="ORF">LPLAT_LOCUS749</name>
</gene>
<dbReference type="Proteomes" id="UP001497644">
    <property type="component" value="Chromosome 1"/>
</dbReference>
<evidence type="ECO:0000313" key="2">
    <source>
        <dbReference type="Proteomes" id="UP001497644"/>
    </source>
</evidence>
<dbReference type="AlphaFoldDB" id="A0AAV2N332"/>
<evidence type="ECO:0000313" key="1">
    <source>
        <dbReference type="EMBL" id="CAL1673975.1"/>
    </source>
</evidence>
<protein>
    <submittedName>
        <fullName evidence="1">Uncharacterized protein</fullName>
    </submittedName>
</protein>
<proteinExistence type="predicted"/>
<sequence length="106" mass="12360">MHLRCVHTHERVDKLLDRTARTAPGGEGNRIQWGTIVIYLPRRVLAPVQRPTWPRLFIKSVPNRAPCWALTRPVSRRCAIRNGKPLFHEQQVKRTRRFANDIDSAM</sequence>
<keyword evidence="2" id="KW-1185">Reference proteome</keyword>
<name>A0AAV2N332_9HYME</name>
<reference evidence="1 2" key="1">
    <citation type="submission" date="2024-04" db="EMBL/GenBank/DDBJ databases">
        <authorList>
            <consortium name="Molecular Ecology Group"/>
        </authorList>
    </citation>
    <scope>NUCLEOTIDE SEQUENCE [LARGE SCALE GENOMIC DNA]</scope>
</reference>
<dbReference type="EMBL" id="OZ034824">
    <property type="protein sequence ID" value="CAL1673975.1"/>
    <property type="molecule type" value="Genomic_DNA"/>
</dbReference>
<accession>A0AAV2N332</accession>
<organism evidence="1 2">
    <name type="scientific">Lasius platythorax</name>
    <dbReference type="NCBI Taxonomy" id="488582"/>
    <lineage>
        <taxon>Eukaryota</taxon>
        <taxon>Metazoa</taxon>
        <taxon>Ecdysozoa</taxon>
        <taxon>Arthropoda</taxon>
        <taxon>Hexapoda</taxon>
        <taxon>Insecta</taxon>
        <taxon>Pterygota</taxon>
        <taxon>Neoptera</taxon>
        <taxon>Endopterygota</taxon>
        <taxon>Hymenoptera</taxon>
        <taxon>Apocrita</taxon>
        <taxon>Aculeata</taxon>
        <taxon>Formicoidea</taxon>
        <taxon>Formicidae</taxon>
        <taxon>Formicinae</taxon>
        <taxon>Lasius</taxon>
        <taxon>Lasius</taxon>
    </lineage>
</organism>